<accession>A0A7W9ALF7</accession>
<dbReference type="RefSeq" id="WP_184021686.1">
    <property type="nucleotide sequence ID" value="NZ_JACIJC010000006.1"/>
</dbReference>
<proteinExistence type="predicted"/>
<keyword evidence="1" id="KW-0812">Transmembrane</keyword>
<gene>
    <name evidence="2" type="ORF">FHS49_003698</name>
</gene>
<evidence type="ECO:0000256" key="1">
    <source>
        <dbReference type="SAM" id="Phobius"/>
    </source>
</evidence>
<feature type="transmembrane region" description="Helical" evidence="1">
    <location>
        <begin position="16"/>
        <end position="37"/>
    </location>
</feature>
<protein>
    <submittedName>
        <fullName evidence="2">Uncharacterized protein</fullName>
    </submittedName>
</protein>
<sequence>MADCGFGIIHWCNFDWQSFSTLFTGIAAVVGAVIVGLKQTGISSKQTDILDRQVELEEAKLRADLFERRLETYEATADFVIHISSMPESDPKAEARIQRFNSKMRESQFLFSDQNVYQTLLGFWDKGNAARLDRALSFAEHEEGRKHDPERTKRIMEYPTWSFQTADTLAELFRHDLSILRETKKE</sequence>
<organism evidence="2 3">
    <name type="scientific">Sphingobium boeckii</name>
    <dbReference type="NCBI Taxonomy" id="1082345"/>
    <lineage>
        <taxon>Bacteria</taxon>
        <taxon>Pseudomonadati</taxon>
        <taxon>Pseudomonadota</taxon>
        <taxon>Alphaproteobacteria</taxon>
        <taxon>Sphingomonadales</taxon>
        <taxon>Sphingomonadaceae</taxon>
        <taxon>Sphingobium</taxon>
    </lineage>
</organism>
<dbReference type="Proteomes" id="UP000549617">
    <property type="component" value="Unassembled WGS sequence"/>
</dbReference>
<evidence type="ECO:0000313" key="3">
    <source>
        <dbReference type="Proteomes" id="UP000549617"/>
    </source>
</evidence>
<dbReference type="EMBL" id="JACIJC010000006">
    <property type="protein sequence ID" value="MBB5687656.1"/>
    <property type="molecule type" value="Genomic_DNA"/>
</dbReference>
<name>A0A7W9ALF7_9SPHN</name>
<keyword evidence="3" id="KW-1185">Reference proteome</keyword>
<dbReference type="AlphaFoldDB" id="A0A7W9ALF7"/>
<keyword evidence="1" id="KW-0472">Membrane</keyword>
<keyword evidence="1" id="KW-1133">Transmembrane helix</keyword>
<comment type="caution">
    <text evidence="2">The sequence shown here is derived from an EMBL/GenBank/DDBJ whole genome shotgun (WGS) entry which is preliminary data.</text>
</comment>
<reference evidence="2 3" key="1">
    <citation type="submission" date="2020-08" db="EMBL/GenBank/DDBJ databases">
        <title>Genomic Encyclopedia of Type Strains, Phase IV (KMG-IV): sequencing the most valuable type-strain genomes for metagenomic binning, comparative biology and taxonomic classification.</title>
        <authorList>
            <person name="Goeker M."/>
        </authorList>
    </citation>
    <scope>NUCLEOTIDE SEQUENCE [LARGE SCALE GENOMIC DNA]</scope>
    <source>
        <strain evidence="2 3">DSM 25079</strain>
    </source>
</reference>
<evidence type="ECO:0000313" key="2">
    <source>
        <dbReference type="EMBL" id="MBB5687656.1"/>
    </source>
</evidence>